<comment type="caution">
    <text evidence="2">The sequence shown here is derived from an EMBL/GenBank/DDBJ whole genome shotgun (WGS) entry which is preliminary data.</text>
</comment>
<sequence length="711" mass="79095">MQACFCRSSCNSLQEILLPPTLLERLGIEIGSPGKIIFNSVEFLGTLWSREDSASVICIHDLVRKSTNVHKLLTTPDETPIQESNLTVLKSVKITKISVRVVFKTIEDVLPYISVVGKQTLATRVRGILSDIYISAGYTIKAAELKISSLLSIQFIDILTCNAKSEESGIITQKTNILIDSIISEDQYLQLSKTKTKIGGLKTERYLLEDLVRLCKERDNFLPKTVLLKGPNGCGKTMLVEEVAKSSKSQLINTLASYLIGSHPGETEENICEIFQRSLKYSEYTVCILLIEDIDCLLIARDSQSRRFVSLIDSLMEKIRLTSNILCICTTSKANELVYLPKFDKEILIGIPRLEERISIIQSISESKGIHMNSDLQYWLAERTNGYSGADIQSILNSSITKGSLQEALNRSTPTSQKGSDVLTDSRPISWSQIGGLQEIKESLQQIIEWPIKFRDRFRNFGVKPPGGILLYGPPGCAKTLLVRAAATSANVTFLSLSAAQLYSPFVGDSEKKLSEVFHQARAGAPTILFIDEIDAIVGSRDAGSKQSAHERVLSTLLNELDGIGMKREQIQRSEESNSLERSVILVAATNRPNKVDKALLRPGRFDRLLYVPPPDYEARKSILEIHTKKMNCENVNIEFLAGMTELCTGADLENLCLEAALMCLTKEGSDADKVTLEYFEKALENARRSLTPKDIEFYKNLGQADKWASF</sequence>
<evidence type="ECO:0000259" key="1">
    <source>
        <dbReference type="SMART" id="SM00382"/>
    </source>
</evidence>
<evidence type="ECO:0000313" key="3">
    <source>
        <dbReference type="Proteomes" id="UP000549394"/>
    </source>
</evidence>
<reference evidence="2 3" key="1">
    <citation type="submission" date="2020-08" db="EMBL/GenBank/DDBJ databases">
        <authorList>
            <person name="Hejnol A."/>
        </authorList>
    </citation>
    <scope>NUCLEOTIDE SEQUENCE [LARGE SCALE GENOMIC DNA]</scope>
</reference>
<organism evidence="2 3">
    <name type="scientific">Dimorphilus gyrociliatus</name>
    <dbReference type="NCBI Taxonomy" id="2664684"/>
    <lineage>
        <taxon>Eukaryota</taxon>
        <taxon>Metazoa</taxon>
        <taxon>Spiralia</taxon>
        <taxon>Lophotrochozoa</taxon>
        <taxon>Annelida</taxon>
        <taxon>Polychaeta</taxon>
        <taxon>Polychaeta incertae sedis</taxon>
        <taxon>Dinophilidae</taxon>
        <taxon>Dimorphilus</taxon>
    </lineage>
</organism>
<dbReference type="GO" id="GO:0031593">
    <property type="term" value="F:polyubiquitin modification-dependent protein binding"/>
    <property type="evidence" value="ECO:0007669"/>
    <property type="project" value="TreeGrafter"/>
</dbReference>
<dbReference type="GO" id="GO:0016887">
    <property type="term" value="F:ATP hydrolysis activity"/>
    <property type="evidence" value="ECO:0007669"/>
    <property type="project" value="InterPro"/>
</dbReference>
<protein>
    <submittedName>
        <fullName evidence="2">DgyrCDS8363</fullName>
    </submittedName>
</protein>
<feature type="domain" description="AAA+ ATPase" evidence="1">
    <location>
        <begin position="465"/>
        <end position="616"/>
    </location>
</feature>
<dbReference type="Pfam" id="PF17862">
    <property type="entry name" value="AAA_lid_3"/>
    <property type="match status" value="1"/>
</dbReference>
<dbReference type="EMBL" id="CAJFCJ010000011">
    <property type="protein sequence ID" value="CAD5119769.1"/>
    <property type="molecule type" value="Genomic_DNA"/>
</dbReference>
<dbReference type="Proteomes" id="UP000549394">
    <property type="component" value="Unassembled WGS sequence"/>
</dbReference>
<dbReference type="SMART" id="SM00382">
    <property type="entry name" value="AAA"/>
    <property type="match status" value="2"/>
</dbReference>
<accession>A0A7I8VTU6</accession>
<dbReference type="GO" id="GO:0005829">
    <property type="term" value="C:cytosol"/>
    <property type="evidence" value="ECO:0007669"/>
    <property type="project" value="TreeGrafter"/>
</dbReference>
<name>A0A7I8VTU6_9ANNE</name>
<dbReference type="PROSITE" id="PS00674">
    <property type="entry name" value="AAA"/>
    <property type="match status" value="1"/>
</dbReference>
<dbReference type="PANTHER" id="PTHR23077">
    <property type="entry name" value="AAA-FAMILY ATPASE"/>
    <property type="match status" value="1"/>
</dbReference>
<feature type="domain" description="AAA+ ATPase" evidence="1">
    <location>
        <begin position="222"/>
        <end position="353"/>
    </location>
</feature>
<gene>
    <name evidence="2" type="ORF">DGYR_LOCUS7959</name>
</gene>
<dbReference type="GO" id="GO:0097352">
    <property type="term" value="P:autophagosome maturation"/>
    <property type="evidence" value="ECO:0007669"/>
    <property type="project" value="TreeGrafter"/>
</dbReference>
<evidence type="ECO:0000313" key="2">
    <source>
        <dbReference type="EMBL" id="CAD5119769.1"/>
    </source>
</evidence>
<dbReference type="FunFam" id="3.40.50.300:FF:001440">
    <property type="entry name" value="ATPase, AAA family protein"/>
    <property type="match status" value="1"/>
</dbReference>
<dbReference type="AlphaFoldDB" id="A0A7I8VTU6"/>
<dbReference type="GO" id="GO:0030970">
    <property type="term" value="P:retrograde protein transport, ER to cytosol"/>
    <property type="evidence" value="ECO:0007669"/>
    <property type="project" value="TreeGrafter"/>
</dbReference>
<dbReference type="Gene3D" id="3.40.50.300">
    <property type="entry name" value="P-loop containing nucleotide triphosphate hydrolases"/>
    <property type="match status" value="2"/>
</dbReference>
<dbReference type="PANTHER" id="PTHR23077:SF194">
    <property type="entry name" value="ATPASE FAMILY GENE 2 PROTEIN HOMOLOG B"/>
    <property type="match status" value="1"/>
</dbReference>
<dbReference type="InterPro" id="IPR003960">
    <property type="entry name" value="ATPase_AAA_CS"/>
</dbReference>
<dbReference type="InterPro" id="IPR041569">
    <property type="entry name" value="AAA_lid_3"/>
</dbReference>
<dbReference type="SUPFAM" id="SSF52540">
    <property type="entry name" value="P-loop containing nucleoside triphosphate hydrolases"/>
    <property type="match status" value="2"/>
</dbReference>
<proteinExistence type="predicted"/>
<dbReference type="InterPro" id="IPR050168">
    <property type="entry name" value="AAA_ATPase_domain"/>
</dbReference>
<dbReference type="OrthoDB" id="27435at2759"/>
<keyword evidence="3" id="KW-1185">Reference proteome</keyword>
<dbReference type="GO" id="GO:0034098">
    <property type="term" value="C:VCP-NPL4-UFD1 AAA ATPase complex"/>
    <property type="evidence" value="ECO:0007669"/>
    <property type="project" value="TreeGrafter"/>
</dbReference>
<dbReference type="GO" id="GO:0005634">
    <property type="term" value="C:nucleus"/>
    <property type="evidence" value="ECO:0007669"/>
    <property type="project" value="TreeGrafter"/>
</dbReference>
<dbReference type="Gene3D" id="1.10.8.60">
    <property type="match status" value="2"/>
</dbReference>
<dbReference type="InterPro" id="IPR027417">
    <property type="entry name" value="P-loop_NTPase"/>
</dbReference>
<dbReference type="InterPro" id="IPR003593">
    <property type="entry name" value="AAA+_ATPase"/>
</dbReference>
<dbReference type="InterPro" id="IPR003959">
    <property type="entry name" value="ATPase_AAA_core"/>
</dbReference>
<dbReference type="GO" id="GO:0051228">
    <property type="term" value="P:mitotic spindle disassembly"/>
    <property type="evidence" value="ECO:0007669"/>
    <property type="project" value="TreeGrafter"/>
</dbReference>
<dbReference type="Pfam" id="PF00004">
    <property type="entry name" value="AAA"/>
    <property type="match status" value="2"/>
</dbReference>
<dbReference type="GO" id="GO:0005524">
    <property type="term" value="F:ATP binding"/>
    <property type="evidence" value="ECO:0007669"/>
    <property type="project" value="InterPro"/>
</dbReference>